<evidence type="ECO:0000313" key="12">
    <source>
        <dbReference type="Proteomes" id="UP000559987"/>
    </source>
</evidence>
<dbReference type="Gene3D" id="1.25.60.10">
    <property type="entry name" value="MgtE N-terminal domain-like"/>
    <property type="match status" value="1"/>
</dbReference>
<evidence type="ECO:0000256" key="1">
    <source>
        <dbReference type="ARBA" id="ARBA00004141"/>
    </source>
</evidence>
<keyword evidence="12" id="KW-1185">Reference proteome</keyword>
<keyword evidence="5 9" id="KW-0460">Magnesium</keyword>
<comment type="function">
    <text evidence="9">Acts as a magnesium transporter.</text>
</comment>
<dbReference type="Proteomes" id="UP000559987">
    <property type="component" value="Unassembled WGS sequence"/>
</dbReference>
<accession>A0A839UT59</accession>
<sequence>MEISEIATHEPLVDPILSELAEEDGQLSEATRAAILELPSEAIAALLESLPVNSRLQVWALVSDDERGDVLFEMHDDARRHLIGEMEEADLRTMAARLSPQELVELNELIPEKLYSRRLKLMSIKEQTAVNTAMRFDDDQVGRNIDSDFISISENLTAQQVMRLLRQWQIPSNTDLLCLVSEDGLYAGSVQLTDLFNAHPQQQINELKLEEDPAVGAEMHMSDLADHSYQNHYAMTPVVDDAGHLLGRITSQDILGWVQDEAESQLLQQAGLSEDEDLFAPVKRSAKRRAVWLGINLCTALLASWTIGLFEATLEQVVALAILMPIVASMGGIAGSQTLTLAIRGLALGHLSSSNANIIFRKEILVGLLNGIIWALVIGTMAGLWFAKPAIGFVIGAAILVNLIFAAVSGVIIPLILDKLKIDPALSGAVILTTVTDVVGFFAFLGLGSLFLV</sequence>
<keyword evidence="9" id="KW-1003">Cell membrane</keyword>
<comment type="subunit">
    <text evidence="9">Homodimer.</text>
</comment>
<organism evidence="11 12">
    <name type="scientific">Simiduia aestuariiviva</name>
    <dbReference type="NCBI Taxonomy" id="1510459"/>
    <lineage>
        <taxon>Bacteria</taxon>
        <taxon>Pseudomonadati</taxon>
        <taxon>Pseudomonadota</taxon>
        <taxon>Gammaproteobacteria</taxon>
        <taxon>Cellvibrionales</taxon>
        <taxon>Cellvibrionaceae</taxon>
        <taxon>Simiduia</taxon>
    </lineage>
</organism>
<dbReference type="Gene3D" id="3.10.580.10">
    <property type="entry name" value="CBS-domain"/>
    <property type="match status" value="1"/>
</dbReference>
<dbReference type="EMBL" id="JACHXZ010000004">
    <property type="protein sequence ID" value="MBB3169609.1"/>
    <property type="molecule type" value="Genomic_DNA"/>
</dbReference>
<dbReference type="InterPro" id="IPR038076">
    <property type="entry name" value="MgtE_N_sf"/>
</dbReference>
<proteinExistence type="inferred from homology"/>
<dbReference type="SUPFAM" id="SSF158791">
    <property type="entry name" value="MgtE N-terminal domain-like"/>
    <property type="match status" value="1"/>
</dbReference>
<evidence type="ECO:0000256" key="3">
    <source>
        <dbReference type="ARBA" id="ARBA00022448"/>
    </source>
</evidence>
<evidence type="ECO:0000256" key="7">
    <source>
        <dbReference type="ARBA" id="ARBA00023136"/>
    </source>
</evidence>
<evidence type="ECO:0000313" key="11">
    <source>
        <dbReference type="EMBL" id="MBB3169609.1"/>
    </source>
</evidence>
<dbReference type="InterPro" id="IPR046342">
    <property type="entry name" value="CBS_dom_sf"/>
</dbReference>
<dbReference type="Pfam" id="PF03448">
    <property type="entry name" value="MgtE_N"/>
    <property type="match status" value="1"/>
</dbReference>
<dbReference type="PANTHER" id="PTHR41394">
    <property type="entry name" value="MAGNESIUM TRANSPORTER MGTE"/>
    <property type="match status" value="1"/>
</dbReference>
<feature type="domain" description="CBS" evidence="10">
    <location>
        <begin position="145"/>
        <end position="207"/>
    </location>
</feature>
<evidence type="ECO:0000256" key="9">
    <source>
        <dbReference type="RuleBase" id="RU362011"/>
    </source>
</evidence>
<evidence type="ECO:0000256" key="8">
    <source>
        <dbReference type="PROSITE-ProRule" id="PRU00703"/>
    </source>
</evidence>
<dbReference type="AlphaFoldDB" id="A0A839UT59"/>
<dbReference type="Pfam" id="PF00571">
    <property type="entry name" value="CBS"/>
    <property type="match status" value="1"/>
</dbReference>
<feature type="transmembrane region" description="Helical" evidence="9">
    <location>
        <begin position="429"/>
        <end position="452"/>
    </location>
</feature>
<feature type="transmembrane region" description="Helical" evidence="9">
    <location>
        <begin position="393"/>
        <end position="417"/>
    </location>
</feature>
<feature type="transmembrane region" description="Helical" evidence="9">
    <location>
        <begin position="364"/>
        <end position="387"/>
    </location>
</feature>
<dbReference type="Gene3D" id="1.10.357.20">
    <property type="entry name" value="SLC41 divalent cation transporters, integral membrane domain"/>
    <property type="match status" value="1"/>
</dbReference>
<dbReference type="GO" id="GO:0046872">
    <property type="term" value="F:metal ion binding"/>
    <property type="evidence" value="ECO:0007669"/>
    <property type="project" value="UniProtKB-KW"/>
</dbReference>
<keyword evidence="8" id="KW-0129">CBS domain</keyword>
<dbReference type="GO" id="GO:0015095">
    <property type="term" value="F:magnesium ion transmembrane transporter activity"/>
    <property type="evidence" value="ECO:0007669"/>
    <property type="project" value="UniProtKB-UniRule"/>
</dbReference>
<evidence type="ECO:0000256" key="5">
    <source>
        <dbReference type="ARBA" id="ARBA00022842"/>
    </source>
</evidence>
<keyword evidence="7 9" id="KW-0472">Membrane</keyword>
<dbReference type="InterPro" id="IPR036739">
    <property type="entry name" value="SLC41_membr_dom_sf"/>
</dbReference>
<keyword evidence="6 9" id="KW-1133">Transmembrane helix</keyword>
<keyword evidence="4 9" id="KW-0812">Transmembrane</keyword>
<evidence type="ECO:0000256" key="2">
    <source>
        <dbReference type="ARBA" id="ARBA00009749"/>
    </source>
</evidence>
<dbReference type="SUPFAM" id="SSF54631">
    <property type="entry name" value="CBS-domain pair"/>
    <property type="match status" value="1"/>
</dbReference>
<comment type="subcellular location">
    <subcellularLocation>
        <location evidence="9">Cell membrane</location>
        <topology evidence="9">Multi-pass membrane protein</topology>
    </subcellularLocation>
    <subcellularLocation>
        <location evidence="1">Membrane</location>
        <topology evidence="1">Multi-pass membrane protein</topology>
    </subcellularLocation>
</comment>
<dbReference type="PROSITE" id="PS51371">
    <property type="entry name" value="CBS"/>
    <property type="match status" value="1"/>
</dbReference>
<keyword evidence="3 9" id="KW-0813">Transport</keyword>
<dbReference type="InterPro" id="IPR006669">
    <property type="entry name" value="MgtE_transporter"/>
</dbReference>
<dbReference type="InterPro" id="IPR006668">
    <property type="entry name" value="Mg_transptr_MgtE_intracell_dom"/>
</dbReference>
<evidence type="ECO:0000256" key="6">
    <source>
        <dbReference type="ARBA" id="ARBA00022989"/>
    </source>
</evidence>
<dbReference type="Pfam" id="PF01769">
    <property type="entry name" value="MgtE"/>
    <property type="match status" value="1"/>
</dbReference>
<evidence type="ECO:0000259" key="10">
    <source>
        <dbReference type="PROSITE" id="PS51371"/>
    </source>
</evidence>
<comment type="similarity">
    <text evidence="2 9">Belongs to the SLC41A transporter family.</text>
</comment>
<name>A0A839UT59_9GAMM</name>
<dbReference type="RefSeq" id="WP_183911110.1">
    <property type="nucleotide sequence ID" value="NZ_JACHXZ010000004.1"/>
</dbReference>
<dbReference type="GO" id="GO:0005886">
    <property type="term" value="C:plasma membrane"/>
    <property type="evidence" value="ECO:0007669"/>
    <property type="project" value="UniProtKB-SubCell"/>
</dbReference>
<protein>
    <recommendedName>
        <fullName evidence="9">Magnesium transporter MgtE</fullName>
    </recommendedName>
</protein>
<evidence type="ECO:0000256" key="4">
    <source>
        <dbReference type="ARBA" id="ARBA00022692"/>
    </source>
</evidence>
<reference evidence="11 12" key="1">
    <citation type="submission" date="2020-08" db="EMBL/GenBank/DDBJ databases">
        <title>Genomic Encyclopedia of Type Strains, Phase III (KMG-III): the genomes of soil and plant-associated and newly described type strains.</title>
        <authorList>
            <person name="Whitman W."/>
        </authorList>
    </citation>
    <scope>NUCLEOTIDE SEQUENCE [LARGE SCALE GENOMIC DNA]</scope>
    <source>
        <strain evidence="11 12">CECT 8571</strain>
    </source>
</reference>
<dbReference type="PANTHER" id="PTHR41394:SF5">
    <property type="entry name" value="SLC41A_MGTE INTEGRAL MEMBRANE DOMAIN-CONTAINING PROTEIN"/>
    <property type="match status" value="1"/>
</dbReference>
<comment type="caution">
    <text evidence="11">The sequence shown here is derived from an EMBL/GenBank/DDBJ whole genome shotgun (WGS) entry which is preliminary data.</text>
</comment>
<feature type="transmembrane region" description="Helical" evidence="9">
    <location>
        <begin position="290"/>
        <end position="310"/>
    </location>
</feature>
<keyword evidence="9" id="KW-0479">Metal-binding</keyword>
<gene>
    <name evidence="11" type="ORF">FHS30_002822</name>
</gene>
<dbReference type="NCBIfam" id="TIGR00400">
    <property type="entry name" value="mgtE"/>
    <property type="match status" value="1"/>
</dbReference>
<dbReference type="InterPro" id="IPR006667">
    <property type="entry name" value="SLC41_membr_dom"/>
</dbReference>
<feature type="transmembrane region" description="Helical" evidence="9">
    <location>
        <begin position="316"/>
        <end position="343"/>
    </location>
</feature>
<dbReference type="SMART" id="SM00924">
    <property type="entry name" value="MgtE_N"/>
    <property type="match status" value="1"/>
</dbReference>
<dbReference type="InterPro" id="IPR000644">
    <property type="entry name" value="CBS_dom"/>
</dbReference>
<dbReference type="SUPFAM" id="SSF161093">
    <property type="entry name" value="MgtE membrane domain-like"/>
    <property type="match status" value="1"/>
</dbReference>